<dbReference type="EMBL" id="JAEHOE010000002">
    <property type="protein sequence ID" value="KAG2500986.1"/>
    <property type="molecule type" value="Genomic_DNA"/>
</dbReference>
<accession>A0A835YE98</accession>
<gene>
    <name evidence="2" type="ORF">HYH03_000808</name>
</gene>
<dbReference type="Gene3D" id="3.90.550.10">
    <property type="entry name" value="Spore Coat Polysaccharide Biosynthesis Protein SpsA, Chain A"/>
    <property type="match status" value="1"/>
</dbReference>
<dbReference type="OrthoDB" id="510924at2759"/>
<evidence type="ECO:0000313" key="2">
    <source>
        <dbReference type="EMBL" id="KAG2500986.1"/>
    </source>
</evidence>
<dbReference type="Proteomes" id="UP000612055">
    <property type="component" value="Unassembled WGS sequence"/>
</dbReference>
<dbReference type="SUPFAM" id="SSF53448">
    <property type="entry name" value="Nucleotide-diphospho-sugar transferases"/>
    <property type="match status" value="1"/>
</dbReference>
<keyword evidence="3" id="KW-1185">Reference proteome</keyword>
<reference evidence="2" key="1">
    <citation type="journal article" date="2020" name="bioRxiv">
        <title>Comparative genomics of Chlamydomonas.</title>
        <authorList>
            <person name="Craig R.J."/>
            <person name="Hasan A.R."/>
            <person name="Ness R.W."/>
            <person name="Keightley P.D."/>
        </authorList>
    </citation>
    <scope>NUCLEOTIDE SEQUENCE</scope>
    <source>
        <strain evidence="2">CCAP 11/70</strain>
    </source>
</reference>
<feature type="compositionally biased region" description="Basic and acidic residues" evidence="1">
    <location>
        <begin position="389"/>
        <end position="419"/>
    </location>
</feature>
<dbReference type="AlphaFoldDB" id="A0A835YE98"/>
<feature type="region of interest" description="Disordered" evidence="1">
    <location>
        <begin position="380"/>
        <end position="419"/>
    </location>
</feature>
<proteinExistence type="predicted"/>
<evidence type="ECO:0000256" key="1">
    <source>
        <dbReference type="SAM" id="MobiDB-lite"/>
    </source>
</evidence>
<sequence>MALGSSSAAEAKEAATKAPNKELICFIIRTYWGHGDTWGDKSLRRILTSLQNQTDARWEAMLLVMDNRPFPELRKIVREVNDSRIWVHSEWISYKYAPKEGGTWAPTYHNKLYNLTDQAIRSCPEHSTWVVVTNGDNLYDKRFVEAIFSAPSDVDAVAVDFYSRYQRPTSDPCERFEEAPDAPPCKENLMRFCQTDLAANAYRVSRLLSEDRRFGTIDPGGTHGANDGIMAQTLKSSGWKIHYFRGRCLVNHAPSPQQCALSGGIWDDSIMCQASSFGGACVTAKSVVERMRTNPELYELVELNVTHDRHSFTYGNKPYHELKCLRLANRTMWYQAQTYGRVCAARMDVKNLPENMPEHPWDSWVPLLEAHEDGPEYVPEGTVIPSEGAKAEGDGESWHPIKAEGKGKERPDGDEHVEL</sequence>
<name>A0A835YE98_9CHLO</name>
<protein>
    <submittedName>
        <fullName evidence="2">Uncharacterized protein</fullName>
    </submittedName>
</protein>
<comment type="caution">
    <text evidence="2">The sequence shown here is derived from an EMBL/GenBank/DDBJ whole genome shotgun (WGS) entry which is preliminary data.</text>
</comment>
<dbReference type="CDD" id="cd00761">
    <property type="entry name" value="Glyco_tranf_GTA_type"/>
    <property type="match status" value="1"/>
</dbReference>
<organism evidence="2 3">
    <name type="scientific">Edaphochlamys debaryana</name>
    <dbReference type="NCBI Taxonomy" id="47281"/>
    <lineage>
        <taxon>Eukaryota</taxon>
        <taxon>Viridiplantae</taxon>
        <taxon>Chlorophyta</taxon>
        <taxon>core chlorophytes</taxon>
        <taxon>Chlorophyceae</taxon>
        <taxon>CS clade</taxon>
        <taxon>Chlamydomonadales</taxon>
        <taxon>Chlamydomonadales incertae sedis</taxon>
        <taxon>Edaphochlamys</taxon>
    </lineage>
</organism>
<dbReference type="InterPro" id="IPR029044">
    <property type="entry name" value="Nucleotide-diphossugar_trans"/>
</dbReference>
<evidence type="ECO:0000313" key="3">
    <source>
        <dbReference type="Proteomes" id="UP000612055"/>
    </source>
</evidence>